<dbReference type="Gene3D" id="2.30.30.90">
    <property type="match status" value="1"/>
</dbReference>
<dbReference type="eggNOG" id="COG1918">
    <property type="taxonomic scope" value="Bacteria"/>
</dbReference>
<dbReference type="GO" id="GO:0046914">
    <property type="term" value="F:transition metal ion binding"/>
    <property type="evidence" value="ECO:0007669"/>
    <property type="project" value="InterPro"/>
</dbReference>
<dbReference type="InterPro" id="IPR038157">
    <property type="entry name" value="FeoA_core_dom"/>
</dbReference>
<organism evidence="3 4">
    <name type="scientific">Jonesia denitrificans (strain ATCC 14870 / DSM 20603 / BCRC 15368 / CIP 55.134 / JCM 11481 / NBRC 15587 / NCTC 10816 / Prevot 55134)</name>
    <name type="common">Listeria denitrificans</name>
    <dbReference type="NCBI Taxonomy" id="471856"/>
    <lineage>
        <taxon>Bacteria</taxon>
        <taxon>Bacillati</taxon>
        <taxon>Actinomycetota</taxon>
        <taxon>Actinomycetes</taxon>
        <taxon>Micrococcales</taxon>
        <taxon>Jonesiaceae</taxon>
        <taxon>Jonesia</taxon>
    </lineage>
</organism>
<dbReference type="InterPro" id="IPR007167">
    <property type="entry name" value="Fe-transptr_FeoA-like"/>
</dbReference>
<feature type="domain" description="Ferrous iron transporter FeoA-like" evidence="2">
    <location>
        <begin position="24"/>
        <end position="95"/>
    </location>
</feature>
<dbReference type="Proteomes" id="UP000000628">
    <property type="component" value="Chromosome"/>
</dbReference>
<dbReference type="STRING" id="471856.Jden_1598"/>
<dbReference type="KEGG" id="jde:Jden_1598"/>
<accession>C7R5H3</accession>
<sequence>MSAQPSSGLKARLGSPNLTYFGLMLLADCPRGTIAHIRAVTAAPAHRQRLADMGLYPGQHISVLHDAPFGTRIIVVHRQRIAIDRDTTCHISVDLTQKDPS</sequence>
<proteinExistence type="predicted"/>
<gene>
    <name evidence="3" type="ordered locus">Jden_1598</name>
</gene>
<dbReference type="AlphaFoldDB" id="C7R5H3"/>
<name>C7R5H3_JONDD</name>
<protein>
    <submittedName>
        <fullName evidence="3">FeoA family protein</fullName>
    </submittedName>
</protein>
<dbReference type="InterPro" id="IPR008988">
    <property type="entry name" value="Transcriptional_repressor_C"/>
</dbReference>
<keyword evidence="4" id="KW-1185">Reference proteome</keyword>
<evidence type="ECO:0000313" key="3">
    <source>
        <dbReference type="EMBL" id="ACV09246.1"/>
    </source>
</evidence>
<evidence type="ECO:0000259" key="2">
    <source>
        <dbReference type="SMART" id="SM00899"/>
    </source>
</evidence>
<keyword evidence="1" id="KW-0408">Iron</keyword>
<dbReference type="HOGENOM" id="CLU_150646_11_2_11"/>
<dbReference type="Pfam" id="PF04023">
    <property type="entry name" value="FeoA"/>
    <property type="match status" value="1"/>
</dbReference>
<dbReference type="SMART" id="SM00899">
    <property type="entry name" value="FeoA"/>
    <property type="match status" value="1"/>
</dbReference>
<evidence type="ECO:0000256" key="1">
    <source>
        <dbReference type="ARBA" id="ARBA00023004"/>
    </source>
</evidence>
<reference evidence="3 4" key="1">
    <citation type="journal article" date="2009" name="Stand. Genomic Sci.">
        <title>Complete genome sequence of Jonesia denitrificans type strain (Prevot 55134).</title>
        <authorList>
            <person name="Pukall R."/>
            <person name="Gehrich-Schroter G."/>
            <person name="Lapidus A."/>
            <person name="Nolan M."/>
            <person name="Glavina Del Rio T."/>
            <person name="Lucas S."/>
            <person name="Chen F."/>
            <person name="Tice H."/>
            <person name="Pitluck S."/>
            <person name="Cheng J.F."/>
            <person name="Copeland A."/>
            <person name="Saunders E."/>
            <person name="Brettin T."/>
            <person name="Detter J.C."/>
            <person name="Bruce D."/>
            <person name="Goodwin L."/>
            <person name="Pati A."/>
            <person name="Ivanova N."/>
            <person name="Mavromatis K."/>
            <person name="Ovchinnikova G."/>
            <person name="Chen A."/>
            <person name="Palaniappan K."/>
            <person name="Land M."/>
            <person name="Hauser L."/>
            <person name="Chang Y.J."/>
            <person name="Jeffries C.D."/>
            <person name="Chain P."/>
            <person name="Goker M."/>
            <person name="Bristow J."/>
            <person name="Eisen J.A."/>
            <person name="Markowitz V."/>
            <person name="Hugenholtz P."/>
            <person name="Kyrpides N.C."/>
            <person name="Klenk H.P."/>
            <person name="Han C."/>
        </authorList>
    </citation>
    <scope>NUCLEOTIDE SEQUENCE [LARGE SCALE GENOMIC DNA]</scope>
    <source>
        <strain evidence="4">ATCC 14870 / DSM 20603 / BCRC 15368 / CIP 55.134 / JCM 11481 / NBRC 15587 / NCTC 10816 / Prevot 55134</strain>
    </source>
</reference>
<dbReference type="SUPFAM" id="SSF50037">
    <property type="entry name" value="C-terminal domain of transcriptional repressors"/>
    <property type="match status" value="1"/>
</dbReference>
<evidence type="ECO:0000313" key="4">
    <source>
        <dbReference type="Proteomes" id="UP000000628"/>
    </source>
</evidence>
<dbReference type="EMBL" id="CP001706">
    <property type="protein sequence ID" value="ACV09246.1"/>
    <property type="molecule type" value="Genomic_DNA"/>
</dbReference>